<feature type="compositionally biased region" description="Polar residues" evidence="1">
    <location>
        <begin position="34"/>
        <end position="52"/>
    </location>
</feature>
<keyword evidence="3" id="KW-1185">Reference proteome</keyword>
<evidence type="ECO:0000313" key="2">
    <source>
        <dbReference type="EMBL" id="KAK0044285.1"/>
    </source>
</evidence>
<organism evidence="2 3">
    <name type="scientific">Biomphalaria pfeifferi</name>
    <name type="common">Bloodfluke planorb</name>
    <name type="synonym">Freshwater snail</name>
    <dbReference type="NCBI Taxonomy" id="112525"/>
    <lineage>
        <taxon>Eukaryota</taxon>
        <taxon>Metazoa</taxon>
        <taxon>Spiralia</taxon>
        <taxon>Lophotrochozoa</taxon>
        <taxon>Mollusca</taxon>
        <taxon>Gastropoda</taxon>
        <taxon>Heterobranchia</taxon>
        <taxon>Euthyneura</taxon>
        <taxon>Panpulmonata</taxon>
        <taxon>Hygrophila</taxon>
        <taxon>Lymnaeoidea</taxon>
        <taxon>Planorbidae</taxon>
        <taxon>Biomphalaria</taxon>
    </lineage>
</organism>
<protein>
    <submittedName>
        <fullName evidence="2">TBC1 domain family member 30</fullName>
    </submittedName>
</protein>
<gene>
    <name evidence="2" type="ORF">Bpfe_026307</name>
</gene>
<dbReference type="Proteomes" id="UP001233172">
    <property type="component" value="Unassembled WGS sequence"/>
</dbReference>
<proteinExistence type="predicted"/>
<evidence type="ECO:0000256" key="1">
    <source>
        <dbReference type="SAM" id="MobiDB-lite"/>
    </source>
</evidence>
<feature type="region of interest" description="Disordered" evidence="1">
    <location>
        <begin position="34"/>
        <end position="78"/>
    </location>
</feature>
<dbReference type="EMBL" id="JASAOG010000201">
    <property type="protein sequence ID" value="KAK0044285.1"/>
    <property type="molecule type" value="Genomic_DNA"/>
</dbReference>
<reference evidence="2" key="1">
    <citation type="journal article" date="2023" name="PLoS Negl. Trop. Dis.">
        <title>A genome sequence for Biomphalaria pfeifferi, the major vector snail for the human-infecting parasite Schistosoma mansoni.</title>
        <authorList>
            <person name="Bu L."/>
            <person name="Lu L."/>
            <person name="Laidemitt M.R."/>
            <person name="Zhang S.M."/>
            <person name="Mutuku M."/>
            <person name="Mkoji G."/>
            <person name="Steinauer M."/>
            <person name="Loker E.S."/>
        </authorList>
    </citation>
    <scope>NUCLEOTIDE SEQUENCE</scope>
    <source>
        <strain evidence="2">KasaAsao</strain>
    </source>
</reference>
<reference evidence="2" key="2">
    <citation type="submission" date="2023-04" db="EMBL/GenBank/DDBJ databases">
        <authorList>
            <person name="Bu L."/>
            <person name="Lu L."/>
            <person name="Laidemitt M.R."/>
            <person name="Zhang S.M."/>
            <person name="Mutuku M."/>
            <person name="Mkoji G."/>
            <person name="Steinauer M."/>
            <person name="Loker E.S."/>
        </authorList>
    </citation>
    <scope>NUCLEOTIDE SEQUENCE</scope>
    <source>
        <strain evidence="2">KasaAsao</strain>
        <tissue evidence="2">Whole Snail</tissue>
    </source>
</reference>
<dbReference type="AlphaFoldDB" id="A0AAD8EY50"/>
<accession>A0AAD8EY50</accession>
<comment type="caution">
    <text evidence="2">The sequence shown here is derived from an EMBL/GenBank/DDBJ whole genome shotgun (WGS) entry which is preliminary data.</text>
</comment>
<sequence>MIAPGSDDDEFFFSPTSTGLQHLQDVSYNYGSPNSRGSLLNSDDQHFSNTVGQRGKCDSINSEESLSPKEQLIHDDQLSRGRVQRQGSIVDGLLHEIYDRWHYGRHDSIDSDTLTECSSTSEFFFHGRHDYGGYLSGMDKRHAGQLNRSYLQNQSKCQLERLLADLQHSIAVMNVRLVKQLKRRDRCLARLQRNSDIVTAILQAASLKRLRPPSLMLLELCALLYPSNVYPSNVYPSIGLPERLLVFMNDMKEDLTE</sequence>
<evidence type="ECO:0000313" key="3">
    <source>
        <dbReference type="Proteomes" id="UP001233172"/>
    </source>
</evidence>
<name>A0AAD8EY50_BIOPF</name>